<name>A0A2N9I387_FAGSY</name>
<accession>A0A2N9I387</accession>
<sequence length="48" mass="5107">MQAPASGVQATGSLIQVTKTVPVDCPRVSAYDPGDWISETAPTPYIWT</sequence>
<organism evidence="1">
    <name type="scientific">Fagus sylvatica</name>
    <name type="common">Beechnut</name>
    <dbReference type="NCBI Taxonomy" id="28930"/>
    <lineage>
        <taxon>Eukaryota</taxon>
        <taxon>Viridiplantae</taxon>
        <taxon>Streptophyta</taxon>
        <taxon>Embryophyta</taxon>
        <taxon>Tracheophyta</taxon>
        <taxon>Spermatophyta</taxon>
        <taxon>Magnoliopsida</taxon>
        <taxon>eudicotyledons</taxon>
        <taxon>Gunneridae</taxon>
        <taxon>Pentapetalae</taxon>
        <taxon>rosids</taxon>
        <taxon>fabids</taxon>
        <taxon>Fagales</taxon>
        <taxon>Fagaceae</taxon>
        <taxon>Fagus</taxon>
    </lineage>
</organism>
<dbReference type="AlphaFoldDB" id="A0A2N9I387"/>
<gene>
    <name evidence="1" type="ORF">FSB_LOCUS46396</name>
</gene>
<protein>
    <submittedName>
        <fullName evidence="1">Uncharacterized protein</fullName>
    </submittedName>
</protein>
<reference evidence="1" key="1">
    <citation type="submission" date="2018-02" db="EMBL/GenBank/DDBJ databases">
        <authorList>
            <person name="Cohen D.B."/>
            <person name="Kent A.D."/>
        </authorList>
    </citation>
    <scope>NUCLEOTIDE SEQUENCE</scope>
</reference>
<evidence type="ECO:0000313" key="1">
    <source>
        <dbReference type="EMBL" id="SPD18514.1"/>
    </source>
</evidence>
<dbReference type="EMBL" id="OIVN01004645">
    <property type="protein sequence ID" value="SPD18514.1"/>
    <property type="molecule type" value="Genomic_DNA"/>
</dbReference>
<proteinExistence type="predicted"/>